<dbReference type="Proteomes" id="UP001595957">
    <property type="component" value="Unassembled WGS sequence"/>
</dbReference>
<feature type="signal peptide" evidence="13">
    <location>
        <begin position="1"/>
        <end position="19"/>
    </location>
</feature>
<evidence type="ECO:0000256" key="9">
    <source>
        <dbReference type="ARBA" id="ARBA00023136"/>
    </source>
</evidence>
<evidence type="ECO:0000256" key="6">
    <source>
        <dbReference type="ARBA" id="ARBA00023004"/>
    </source>
</evidence>
<sequence length="794" mass="85352">MKFSTAILGLAGASSAALAAPAWAQTSQESSAAASPMDIIVTARRRDESMQDVPQVVNAVGAESIEKLNLQRFEDIQTVVPGLTLTAANNGVSSSLTLRGATFESLGSASPTVEFYTNDALMFPTFVFKSLFDVGQVEVLRGPQGTLRGRASPSGSITVQTRRPDLSEVGGYLNVTATNKDALNINGAINIPLINDKVGLRLSGITDKNDFDFARSINSNVKPSSETEGGRISLRVEPSDAISANVMYQVVSRDLVYFTQVESISLSQPTISPGTSQIIHGSDRMGISEEPNKVSETQRTLTANVEARFAGQRLSFVGARLWWKYASLEPQDFANAFPGEDLVRTLNTDFKTWTAEGRLSSDDRLFGMLDYTVGVFHSYFAGPNNLVSPNAITIDGSFLGAAPGPILVAVANANIGTNGHQDETSFFGNLTAHVADNTEISGGLRYINFKNNVSLTINGGTLLDLDTKHKPVVYNFSVSHRFSDSLLAYANTGSSWRSGPYTIGVFRSPTPNLTRFTALEPEKSKSYEVGIKSDLFDRKLRLNLAAFYQKFDGFIYRGPPVTYVNISSTGTEVPAQFNFQANVPATIKGLELDATFQPSKRLSINAGLAYSKGRIKNGVVACNDLNGDGVPDGGTPTIAQIKAASNGDAVAACSVSRRLSTEPNLTFTVQPEYNLPLSDRADGFVRGLLSYYGHNSGSPTNPYDTVKAYGILNLFLGVRAPDNGWELSLFAKNITNTGRVLQRGDQAIFTSIQALQPPTFTSPIGGSATSAYVSSRYTSPREFGINLRVAFGSR</sequence>
<dbReference type="PANTHER" id="PTHR32552">
    <property type="entry name" value="FERRICHROME IRON RECEPTOR-RELATED"/>
    <property type="match status" value="1"/>
</dbReference>
<dbReference type="InterPro" id="IPR036942">
    <property type="entry name" value="Beta-barrel_TonB_sf"/>
</dbReference>
<keyword evidence="16" id="KW-0675">Receptor</keyword>
<evidence type="ECO:0000256" key="13">
    <source>
        <dbReference type="SAM" id="SignalP"/>
    </source>
</evidence>
<evidence type="ECO:0000256" key="1">
    <source>
        <dbReference type="ARBA" id="ARBA00004571"/>
    </source>
</evidence>
<evidence type="ECO:0000256" key="3">
    <source>
        <dbReference type="ARBA" id="ARBA00022452"/>
    </source>
</evidence>
<keyword evidence="10 11" id="KW-0998">Cell outer membrane</keyword>
<name>A0ABV9EXY5_9SPHN</name>
<evidence type="ECO:0000256" key="5">
    <source>
        <dbReference type="ARBA" id="ARBA00022692"/>
    </source>
</evidence>
<dbReference type="SUPFAM" id="SSF56935">
    <property type="entry name" value="Porins"/>
    <property type="match status" value="1"/>
</dbReference>
<feature type="domain" description="TonB-dependent receptor-like beta-barrel" evidence="14">
    <location>
        <begin position="293"/>
        <end position="734"/>
    </location>
</feature>
<reference evidence="17" key="1">
    <citation type="journal article" date="2019" name="Int. J. Syst. Evol. Microbiol.">
        <title>The Global Catalogue of Microorganisms (GCM) 10K type strain sequencing project: providing services to taxonomists for standard genome sequencing and annotation.</title>
        <authorList>
            <consortium name="The Broad Institute Genomics Platform"/>
            <consortium name="The Broad Institute Genome Sequencing Center for Infectious Disease"/>
            <person name="Wu L."/>
            <person name="Ma J."/>
        </authorList>
    </citation>
    <scope>NUCLEOTIDE SEQUENCE [LARGE SCALE GENOMIC DNA]</scope>
    <source>
        <strain evidence="17">NBRC 103632</strain>
    </source>
</reference>
<dbReference type="PANTHER" id="PTHR32552:SF81">
    <property type="entry name" value="TONB-DEPENDENT OUTER MEMBRANE RECEPTOR"/>
    <property type="match status" value="1"/>
</dbReference>
<evidence type="ECO:0000259" key="15">
    <source>
        <dbReference type="Pfam" id="PF07715"/>
    </source>
</evidence>
<keyword evidence="3 11" id="KW-1134">Transmembrane beta strand</keyword>
<dbReference type="RefSeq" id="WP_380804294.1">
    <property type="nucleotide sequence ID" value="NZ_JBHSFZ010000018.1"/>
</dbReference>
<keyword evidence="6" id="KW-0408">Iron</keyword>
<keyword evidence="7" id="KW-0406">Ion transport</keyword>
<evidence type="ECO:0000256" key="8">
    <source>
        <dbReference type="ARBA" id="ARBA00023077"/>
    </source>
</evidence>
<dbReference type="InterPro" id="IPR000531">
    <property type="entry name" value="Beta-barrel_TonB"/>
</dbReference>
<keyword evidence="13" id="KW-0732">Signal</keyword>
<evidence type="ECO:0000256" key="12">
    <source>
        <dbReference type="RuleBase" id="RU003357"/>
    </source>
</evidence>
<dbReference type="EMBL" id="JBHSFZ010000018">
    <property type="protein sequence ID" value="MFC4594512.1"/>
    <property type="molecule type" value="Genomic_DNA"/>
</dbReference>
<evidence type="ECO:0000256" key="11">
    <source>
        <dbReference type="PROSITE-ProRule" id="PRU01360"/>
    </source>
</evidence>
<dbReference type="InterPro" id="IPR012910">
    <property type="entry name" value="Plug_dom"/>
</dbReference>
<evidence type="ECO:0000313" key="17">
    <source>
        <dbReference type="Proteomes" id="UP001595957"/>
    </source>
</evidence>
<dbReference type="Pfam" id="PF07715">
    <property type="entry name" value="Plug"/>
    <property type="match status" value="1"/>
</dbReference>
<proteinExistence type="inferred from homology"/>
<dbReference type="Pfam" id="PF00593">
    <property type="entry name" value="TonB_dep_Rec_b-barrel"/>
    <property type="match status" value="1"/>
</dbReference>
<dbReference type="PROSITE" id="PS52016">
    <property type="entry name" value="TONB_DEPENDENT_REC_3"/>
    <property type="match status" value="1"/>
</dbReference>
<comment type="similarity">
    <text evidence="11 12">Belongs to the TonB-dependent receptor family.</text>
</comment>
<keyword evidence="17" id="KW-1185">Reference proteome</keyword>
<dbReference type="Gene3D" id="2.40.170.20">
    <property type="entry name" value="TonB-dependent receptor, beta-barrel domain"/>
    <property type="match status" value="1"/>
</dbReference>
<evidence type="ECO:0000256" key="2">
    <source>
        <dbReference type="ARBA" id="ARBA00022448"/>
    </source>
</evidence>
<keyword evidence="8 12" id="KW-0798">TonB box</keyword>
<dbReference type="InterPro" id="IPR039426">
    <property type="entry name" value="TonB-dep_rcpt-like"/>
</dbReference>
<evidence type="ECO:0000256" key="10">
    <source>
        <dbReference type="ARBA" id="ARBA00023237"/>
    </source>
</evidence>
<feature type="domain" description="TonB-dependent receptor plug" evidence="15">
    <location>
        <begin position="50"/>
        <end position="155"/>
    </location>
</feature>
<keyword evidence="9 11" id="KW-0472">Membrane</keyword>
<protein>
    <submittedName>
        <fullName evidence="16">TonB-dependent receptor</fullName>
    </submittedName>
</protein>
<evidence type="ECO:0000259" key="14">
    <source>
        <dbReference type="Pfam" id="PF00593"/>
    </source>
</evidence>
<comment type="caution">
    <text evidence="16">The sequence shown here is derived from an EMBL/GenBank/DDBJ whole genome shotgun (WGS) entry which is preliminary data.</text>
</comment>
<accession>A0ABV9EXY5</accession>
<keyword evidence="4" id="KW-0410">Iron transport</keyword>
<feature type="chain" id="PRO_5045809871" evidence="13">
    <location>
        <begin position="20"/>
        <end position="794"/>
    </location>
</feature>
<evidence type="ECO:0000313" key="16">
    <source>
        <dbReference type="EMBL" id="MFC4594512.1"/>
    </source>
</evidence>
<evidence type="ECO:0000256" key="4">
    <source>
        <dbReference type="ARBA" id="ARBA00022496"/>
    </source>
</evidence>
<keyword evidence="2 11" id="KW-0813">Transport</keyword>
<organism evidence="16 17">
    <name type="scientific">Sphingobium tyrosinilyticum</name>
    <dbReference type="NCBI Taxonomy" id="2715436"/>
    <lineage>
        <taxon>Bacteria</taxon>
        <taxon>Pseudomonadati</taxon>
        <taxon>Pseudomonadota</taxon>
        <taxon>Alphaproteobacteria</taxon>
        <taxon>Sphingomonadales</taxon>
        <taxon>Sphingomonadaceae</taxon>
        <taxon>Sphingobium</taxon>
    </lineage>
</organism>
<keyword evidence="5 11" id="KW-0812">Transmembrane</keyword>
<comment type="subcellular location">
    <subcellularLocation>
        <location evidence="1 11">Cell outer membrane</location>
        <topology evidence="1 11">Multi-pass membrane protein</topology>
    </subcellularLocation>
</comment>
<gene>
    <name evidence="16" type="ORF">ACFO3E_09960</name>
</gene>
<evidence type="ECO:0000256" key="7">
    <source>
        <dbReference type="ARBA" id="ARBA00023065"/>
    </source>
</evidence>